<evidence type="ECO:0000313" key="2">
    <source>
        <dbReference type="Proteomes" id="UP000481153"/>
    </source>
</evidence>
<evidence type="ECO:0000313" key="1">
    <source>
        <dbReference type="EMBL" id="KAF0739165.1"/>
    </source>
</evidence>
<keyword evidence="2" id="KW-1185">Reference proteome</keyword>
<dbReference type="AlphaFoldDB" id="A0A6G0XGH2"/>
<comment type="caution">
    <text evidence="1">The sequence shown here is derived from an EMBL/GenBank/DDBJ whole genome shotgun (WGS) entry which is preliminary data.</text>
</comment>
<organism evidence="1 2">
    <name type="scientific">Aphanomyces euteiches</name>
    <dbReference type="NCBI Taxonomy" id="100861"/>
    <lineage>
        <taxon>Eukaryota</taxon>
        <taxon>Sar</taxon>
        <taxon>Stramenopiles</taxon>
        <taxon>Oomycota</taxon>
        <taxon>Saprolegniomycetes</taxon>
        <taxon>Saprolegniales</taxon>
        <taxon>Verrucalvaceae</taxon>
        <taxon>Aphanomyces</taxon>
    </lineage>
</organism>
<sequence>MQAATSGGGSDAVYVDKKKLRREHKRKMMVSYRKEKKKEQTHLKLTLHRLEQTLQSLTTRQTPGQSALPWKEIARALLDESTASQIEHRALRNQLERHTFVLRAMKRWVVENTSLARSPNPVSPSWRHSTLYSDGHTRALGKEWITLQMLHTTERMLMAQGFPETLDEIYSADVAFTEDEGNEYSMSCAHMCDALMANSFFPIPDGTAREADDKTLLHQFVSRSGDHVNLLVGTFVISSTTTNGRARRLMD</sequence>
<accession>A0A6G0XGH2</accession>
<name>A0A6G0XGH2_9STRA</name>
<gene>
    <name evidence="1" type="ORF">Ae201684_005092</name>
</gene>
<dbReference type="EMBL" id="VJMJ01000066">
    <property type="protein sequence ID" value="KAF0739165.1"/>
    <property type="molecule type" value="Genomic_DNA"/>
</dbReference>
<proteinExistence type="predicted"/>
<protein>
    <submittedName>
        <fullName evidence="1">Uncharacterized protein</fullName>
    </submittedName>
</protein>
<dbReference type="Proteomes" id="UP000481153">
    <property type="component" value="Unassembled WGS sequence"/>
</dbReference>
<reference evidence="1 2" key="1">
    <citation type="submission" date="2019-07" db="EMBL/GenBank/DDBJ databases">
        <title>Genomics analysis of Aphanomyces spp. identifies a new class of oomycete effector associated with host adaptation.</title>
        <authorList>
            <person name="Gaulin E."/>
        </authorList>
    </citation>
    <scope>NUCLEOTIDE SEQUENCE [LARGE SCALE GENOMIC DNA]</scope>
    <source>
        <strain evidence="1 2">ATCC 201684</strain>
    </source>
</reference>
<dbReference type="VEuPathDB" id="FungiDB:AeMF1_015327"/>